<dbReference type="InterPro" id="IPR000742">
    <property type="entry name" value="EGF"/>
</dbReference>
<feature type="chain" id="PRO_5004753499" evidence="2">
    <location>
        <begin position="19"/>
        <end position="722"/>
    </location>
</feature>
<dbReference type="InterPro" id="IPR052798">
    <property type="entry name" value="Giardia_VSA"/>
</dbReference>
<keyword evidence="1" id="KW-0812">Transmembrane</keyword>
<evidence type="ECO:0000313" key="4">
    <source>
        <dbReference type="EMBL" id="ESU40353.1"/>
    </source>
</evidence>
<dbReference type="OrthoDB" id="18487at2759"/>
<protein>
    <submittedName>
        <fullName evidence="4">Variant-specific surface protein</fullName>
    </submittedName>
</protein>
<gene>
    <name evidence="4" type="ORF">GSB_154591</name>
</gene>
<dbReference type="AlphaFoldDB" id="V6TMZ8"/>
<dbReference type="EMBL" id="AHHH01000243">
    <property type="protein sequence ID" value="ESU40353.1"/>
    <property type="molecule type" value="Genomic_DNA"/>
</dbReference>
<feature type="domain" description="EGF-like" evidence="3">
    <location>
        <begin position="612"/>
        <end position="641"/>
    </location>
</feature>
<dbReference type="PANTHER" id="PTHR23275:SF100">
    <property type="entry name" value="EGF-LIKE DOMAIN-CONTAINING PROTEIN"/>
    <property type="match status" value="1"/>
</dbReference>
<dbReference type="VEuPathDB" id="GiardiaDB:QR46_4932"/>
<dbReference type="Proteomes" id="UP000018040">
    <property type="component" value="Unassembled WGS sequence"/>
</dbReference>
<keyword evidence="1" id="KW-1133">Transmembrane helix</keyword>
<evidence type="ECO:0000256" key="2">
    <source>
        <dbReference type="SAM" id="SignalP"/>
    </source>
</evidence>
<dbReference type="InterPro" id="IPR005127">
    <property type="entry name" value="Giardia_VSP"/>
</dbReference>
<evidence type="ECO:0000259" key="3">
    <source>
        <dbReference type="SMART" id="SM00181"/>
    </source>
</evidence>
<dbReference type="Gene3D" id="2.10.220.10">
    <property type="entry name" value="Hormone Receptor, Insulin-like Growth Factor Receptor 1, Chain A, domain 2"/>
    <property type="match status" value="4"/>
</dbReference>
<feature type="domain" description="EGF-like" evidence="3">
    <location>
        <begin position="76"/>
        <end position="117"/>
    </location>
</feature>
<dbReference type="SUPFAM" id="SSF57184">
    <property type="entry name" value="Growth factor receptor domain"/>
    <property type="match status" value="4"/>
</dbReference>
<dbReference type="PANTHER" id="PTHR23275">
    <property type="entry name" value="CABRIOLET.-RELATED"/>
    <property type="match status" value="1"/>
</dbReference>
<dbReference type="InterPro" id="IPR006212">
    <property type="entry name" value="Furin_repeat"/>
</dbReference>
<reference evidence="4 5" key="2">
    <citation type="journal article" date="2013" name="Genome Biol. Evol.">
        <title>Genome sequencing of Giardia lamblia genotypes A2 and B isolates (DH and GS) and comparative analysis with the genomes of genotypes A1 and E (WB and Pig).</title>
        <authorList>
            <person name="Adam R.D."/>
            <person name="Dahlstrom E.W."/>
            <person name="Martens C.A."/>
            <person name="Bruno D.P."/>
            <person name="Barbian K.D."/>
            <person name="Ricklefs S.M."/>
            <person name="Hernandez M.M."/>
            <person name="Narla N.P."/>
            <person name="Patel R.B."/>
            <person name="Porcella S.F."/>
            <person name="Nash T.E."/>
        </authorList>
    </citation>
    <scope>NUCLEOTIDE SEQUENCE [LARGE SCALE GENOMIC DNA]</scope>
    <source>
        <strain evidence="4 5">GS</strain>
    </source>
</reference>
<dbReference type="SMART" id="SM00261">
    <property type="entry name" value="FU"/>
    <property type="match status" value="5"/>
</dbReference>
<keyword evidence="2" id="KW-0732">Signal</keyword>
<evidence type="ECO:0000256" key="1">
    <source>
        <dbReference type="SAM" id="Phobius"/>
    </source>
</evidence>
<sequence>VLGDSAWWTLLLAPAAGSAPVLCGAVPARGGCYDARAAPGSGVCREARDGTCVGYAEEISRQGKSLKAIDRQTSETCTSGTAATNCKEGACNVQIGSETYCSQCNAGAEYLVNGKCKSTAEQSGCTQQTVPNGTCKSCGDGYFLHKGGCYEIANPPGSTICGQKGVAGVCQTCKDGYFKNLEPAATKQSCIACNETANIDGVTGVVGCTTCSSPSAAGDSNTPKTATCTACGDSKIVKTDKDKTTTCVTEEECTKAEGFFIDNTGGKKCSACNENCRTCSGGATNDKCTSCKTDTLYLKKADGLQTGTCVNAAGCTNGNTYYADDTVDPTSGKLCRKCAEGGVTVCTKCEKIESGVVCKECTGETAIFGLNKKSCVSQCPVNSQAGSDSVCTCNDGFTPNEDSTACVAASSCKTPHCQTCTGEGQENETCTACATGYYLTPTGQCVDSCDKLGGYYADGNVCKPCSPECASCSTAGNNKCLSCPAGKALKYTSETKVDQGGSCVDECRANTGGCTDCAAVIGGSKYCSRCSDTNQAPLNGNCAANTARTKFCTTVKDGACTQCANGYFLLDGGCYQTSRQPGSQMCTQADATGRCTNCANGQNPNSSGVCPECPAGCSKCSDANTCTECLAGYYKSGTSCVKCSENSNNIQGVPNCVSCKEPSSGSGTVTCYVTQTPTVDPTDPSVNKGGLSSGAIAGISIAVIAVVGGLVGFLCWWFVCYR</sequence>
<feature type="signal peptide" evidence="2">
    <location>
        <begin position="1"/>
        <end position="18"/>
    </location>
</feature>
<dbReference type="Pfam" id="PF03302">
    <property type="entry name" value="VSP"/>
    <property type="match status" value="3"/>
</dbReference>
<comment type="caution">
    <text evidence="4">The sequence shown here is derived from an EMBL/GenBank/DDBJ whole genome shotgun (WGS) entry which is preliminary data.</text>
</comment>
<dbReference type="SMART" id="SM00181">
    <property type="entry name" value="EGF"/>
    <property type="match status" value="5"/>
</dbReference>
<name>V6TMZ8_GIAIN</name>
<reference evidence="5" key="1">
    <citation type="submission" date="2012-02" db="EMBL/GenBank/DDBJ databases">
        <title>Genome sequencing of Giardia lamblia Genotypes A2 and B isolates (DH and GS) and comparative analysis with the genomes of Genotypes A1 and E (WB and Pig).</title>
        <authorList>
            <person name="Adam R."/>
            <person name="Dahlstrom E."/>
            <person name="Martens C."/>
            <person name="Bruno D."/>
            <person name="Barbian K."/>
            <person name="Porcella S.F."/>
            <person name="Nash T."/>
        </authorList>
    </citation>
    <scope>NUCLEOTIDE SEQUENCE</scope>
    <source>
        <strain evidence="5">GS</strain>
    </source>
</reference>
<dbReference type="CDD" id="cd00064">
    <property type="entry name" value="FU"/>
    <property type="match status" value="2"/>
</dbReference>
<accession>V6TMZ8</accession>
<dbReference type="InterPro" id="IPR009030">
    <property type="entry name" value="Growth_fac_rcpt_cys_sf"/>
</dbReference>
<dbReference type="VEuPathDB" id="GiardiaDB:GL50581_2720"/>
<feature type="non-terminal residue" evidence="4">
    <location>
        <position position="1"/>
    </location>
</feature>
<organism evidence="4 5">
    <name type="scientific">Giardia intestinalis</name>
    <name type="common">Giardia lamblia</name>
    <dbReference type="NCBI Taxonomy" id="5741"/>
    <lineage>
        <taxon>Eukaryota</taxon>
        <taxon>Metamonada</taxon>
        <taxon>Diplomonadida</taxon>
        <taxon>Hexamitidae</taxon>
        <taxon>Giardiinae</taxon>
        <taxon>Giardia</taxon>
    </lineage>
</organism>
<dbReference type="VEuPathDB" id="GiardiaDB:DHA2_154089"/>
<feature type="transmembrane region" description="Helical" evidence="1">
    <location>
        <begin position="695"/>
        <end position="719"/>
    </location>
</feature>
<feature type="domain" description="EGF-like" evidence="3">
    <location>
        <begin position="464"/>
        <end position="504"/>
    </location>
</feature>
<proteinExistence type="predicted"/>
<evidence type="ECO:0000313" key="5">
    <source>
        <dbReference type="Proteomes" id="UP000018040"/>
    </source>
</evidence>
<keyword evidence="1" id="KW-0472">Membrane</keyword>
<feature type="domain" description="EGF-like" evidence="3">
    <location>
        <begin position="360"/>
        <end position="407"/>
    </location>
</feature>
<dbReference type="VEuPathDB" id="GiardiaDB:GL50803_0032933"/>
<feature type="domain" description="EGF-like" evidence="3">
    <location>
        <begin position="411"/>
        <end position="446"/>
    </location>
</feature>